<dbReference type="EMBL" id="JACGCM010001763">
    <property type="protein sequence ID" value="KAF6150020.1"/>
    <property type="molecule type" value="Genomic_DNA"/>
</dbReference>
<reference evidence="2 3" key="1">
    <citation type="journal article" date="2020" name="IScience">
        <title>Genome Sequencing of the Endangered Kingdonia uniflora (Circaeasteraceae, Ranunculales) Reveals Potential Mechanisms of Evolutionary Specialization.</title>
        <authorList>
            <person name="Sun Y."/>
            <person name="Deng T."/>
            <person name="Zhang A."/>
            <person name="Moore M.J."/>
            <person name="Landis J.B."/>
            <person name="Lin N."/>
            <person name="Zhang H."/>
            <person name="Zhang X."/>
            <person name="Huang J."/>
            <person name="Zhang X."/>
            <person name="Sun H."/>
            <person name="Wang H."/>
        </authorList>
    </citation>
    <scope>NUCLEOTIDE SEQUENCE [LARGE SCALE GENOMIC DNA]</scope>
    <source>
        <strain evidence="2">TB1705</strain>
        <tissue evidence="2">Leaf</tissue>
    </source>
</reference>
<dbReference type="InterPro" id="IPR050905">
    <property type="entry name" value="Plant_NBS-LRR"/>
</dbReference>
<dbReference type="Proteomes" id="UP000541444">
    <property type="component" value="Unassembled WGS sequence"/>
</dbReference>
<dbReference type="InterPro" id="IPR002182">
    <property type="entry name" value="NB-ARC"/>
</dbReference>
<name>A0A7J7M5D1_9MAGN</name>
<dbReference type="GO" id="GO:0043531">
    <property type="term" value="F:ADP binding"/>
    <property type="evidence" value="ECO:0007669"/>
    <property type="project" value="InterPro"/>
</dbReference>
<evidence type="ECO:0000313" key="2">
    <source>
        <dbReference type="EMBL" id="KAF6150020.1"/>
    </source>
</evidence>
<keyword evidence="3" id="KW-1185">Reference proteome</keyword>
<dbReference type="OrthoDB" id="1898799at2759"/>
<dbReference type="InterPro" id="IPR027417">
    <property type="entry name" value="P-loop_NTPase"/>
</dbReference>
<feature type="domain" description="NB-ARC" evidence="1">
    <location>
        <begin position="3"/>
        <end position="135"/>
    </location>
</feature>
<proteinExistence type="predicted"/>
<dbReference type="PANTHER" id="PTHR33463:SF218">
    <property type="entry name" value="DISEASE RESISTANCE PROTEIN RPS2-LIKE"/>
    <property type="match status" value="1"/>
</dbReference>
<comment type="caution">
    <text evidence="2">The sequence shown here is derived from an EMBL/GenBank/DDBJ whole genome shotgun (WGS) entry which is preliminary data.</text>
</comment>
<dbReference type="PANTHER" id="PTHR33463">
    <property type="entry name" value="NB-ARC DOMAIN-CONTAINING PROTEIN-RELATED"/>
    <property type="match status" value="1"/>
</dbReference>
<dbReference type="AlphaFoldDB" id="A0A7J7M5D1"/>
<dbReference type="Pfam" id="PF00931">
    <property type="entry name" value="NB-ARC"/>
    <property type="match status" value="1"/>
</dbReference>
<gene>
    <name evidence="2" type="ORF">GIB67_002802</name>
</gene>
<sequence length="166" mass="18801">MKEVRKQVEETKLFDKVVLATVSQNPHLREFQTQITESLSMKIEEQSIQTRAAKLSARLKHEKNILLMLDDLWTRLELTDIGIILGGESGNTCKVIITSRSLDVCNSMGTTKNIDVKVLSKKDSLELFRQEVGDGDFDAQLEMSEEIVNECDGLPSYCYSCKNLKK</sequence>
<evidence type="ECO:0000313" key="3">
    <source>
        <dbReference type="Proteomes" id="UP000541444"/>
    </source>
</evidence>
<protein>
    <recommendedName>
        <fullName evidence="1">NB-ARC domain-containing protein</fullName>
    </recommendedName>
</protein>
<dbReference type="SUPFAM" id="SSF52540">
    <property type="entry name" value="P-loop containing nucleoside triphosphate hydrolases"/>
    <property type="match status" value="1"/>
</dbReference>
<dbReference type="Gene3D" id="3.40.50.300">
    <property type="entry name" value="P-loop containing nucleotide triphosphate hydrolases"/>
    <property type="match status" value="1"/>
</dbReference>
<accession>A0A7J7M5D1</accession>
<evidence type="ECO:0000259" key="1">
    <source>
        <dbReference type="Pfam" id="PF00931"/>
    </source>
</evidence>
<organism evidence="2 3">
    <name type="scientific">Kingdonia uniflora</name>
    <dbReference type="NCBI Taxonomy" id="39325"/>
    <lineage>
        <taxon>Eukaryota</taxon>
        <taxon>Viridiplantae</taxon>
        <taxon>Streptophyta</taxon>
        <taxon>Embryophyta</taxon>
        <taxon>Tracheophyta</taxon>
        <taxon>Spermatophyta</taxon>
        <taxon>Magnoliopsida</taxon>
        <taxon>Ranunculales</taxon>
        <taxon>Circaeasteraceae</taxon>
        <taxon>Kingdonia</taxon>
    </lineage>
</organism>